<dbReference type="PANTHER" id="PTHR11707">
    <property type="entry name" value="L-ASPARAGINASE"/>
    <property type="match status" value="1"/>
</dbReference>
<evidence type="ECO:0000256" key="1">
    <source>
        <dbReference type="ARBA" id="ARBA00010518"/>
    </source>
</evidence>
<sequence length="381" mass="38949">MTDPLVRVLSLGGTITMTATERGAVAPSLGGDALLSQVAPALAGVRVTARTLGRVPGAALTPHLMLDVVRQAEAAVHDGAHGVVVIQGTDTMEESAYLADLVWRLPEPLVFTGAMRPAGALGMDGPANLAAAIRTAADPMARDRGVLVVLNDEIHAAHRVRKVHAGALQAFGSGEFGLLGRMTEGRPWFAGQPAMRPTGQPARHEALPYPAGDARVALLETYLGDDGGALRTLLAAGLDGVVIAAYGVGHVSPPMADAVEEAAATIPVVLATRTGAGSTLRAAYDFPGSEADLIGRGAITAGRLNPRQARLLVWLLLAAGAGPDAIPAAIIARGGGYAEPAPSWPRSAGSEARSVAQPAAEPLEDGTRVCQGADPFGHPLR</sequence>
<dbReference type="SFLD" id="SFLDS00057">
    <property type="entry name" value="Glutaminase/Asparaginase"/>
    <property type="match status" value="1"/>
</dbReference>
<dbReference type="PIRSF" id="PIRSF001220">
    <property type="entry name" value="L-ASNase_gatD"/>
    <property type="match status" value="1"/>
</dbReference>
<feature type="region of interest" description="Disordered" evidence="3">
    <location>
        <begin position="341"/>
        <end position="381"/>
    </location>
</feature>
<evidence type="ECO:0000256" key="3">
    <source>
        <dbReference type="SAM" id="MobiDB-lite"/>
    </source>
</evidence>
<organism evidence="6 7">
    <name type="scientific">Nonomuraea typhae</name>
    <dbReference type="NCBI Taxonomy" id="2603600"/>
    <lineage>
        <taxon>Bacteria</taxon>
        <taxon>Bacillati</taxon>
        <taxon>Actinomycetota</taxon>
        <taxon>Actinomycetes</taxon>
        <taxon>Streptosporangiales</taxon>
        <taxon>Streptosporangiaceae</taxon>
        <taxon>Nonomuraea</taxon>
    </lineage>
</organism>
<dbReference type="SUPFAM" id="SSF53774">
    <property type="entry name" value="Glutaminase/Asparaginase"/>
    <property type="match status" value="1"/>
</dbReference>
<dbReference type="InterPro" id="IPR006034">
    <property type="entry name" value="Asparaginase/glutaminase-like"/>
</dbReference>
<evidence type="ECO:0000259" key="4">
    <source>
        <dbReference type="Pfam" id="PF00710"/>
    </source>
</evidence>
<proteinExistence type="inferred from homology"/>
<dbReference type="RefSeq" id="WP_397086544.1">
    <property type="nucleotide sequence ID" value="NZ_JBITGY010000008.1"/>
</dbReference>
<evidence type="ECO:0000256" key="2">
    <source>
        <dbReference type="ARBA" id="ARBA00022801"/>
    </source>
</evidence>
<feature type="domain" description="L-asparaginase N-terminal" evidence="4">
    <location>
        <begin position="6"/>
        <end position="191"/>
    </location>
</feature>
<dbReference type="PRINTS" id="PR00139">
    <property type="entry name" value="ASNGLNASE"/>
</dbReference>
<dbReference type="Pfam" id="PF17763">
    <property type="entry name" value="Asparaginase_C"/>
    <property type="match status" value="1"/>
</dbReference>
<feature type="domain" description="Asparaginase/glutaminase C-terminal" evidence="5">
    <location>
        <begin position="215"/>
        <end position="326"/>
    </location>
</feature>
<reference evidence="6 7" key="1">
    <citation type="submission" date="2024-10" db="EMBL/GenBank/DDBJ databases">
        <title>The Natural Products Discovery Center: Release of the First 8490 Sequenced Strains for Exploring Actinobacteria Biosynthetic Diversity.</title>
        <authorList>
            <person name="Kalkreuter E."/>
            <person name="Kautsar S.A."/>
            <person name="Yang D."/>
            <person name="Bader C.D."/>
            <person name="Teijaro C.N."/>
            <person name="Fluegel L."/>
            <person name="Davis C.M."/>
            <person name="Simpson J.R."/>
            <person name="Lauterbach L."/>
            <person name="Steele A.D."/>
            <person name="Gui C."/>
            <person name="Meng S."/>
            <person name="Li G."/>
            <person name="Viehrig K."/>
            <person name="Ye F."/>
            <person name="Su P."/>
            <person name="Kiefer A.F."/>
            <person name="Nichols A."/>
            <person name="Cepeda A.J."/>
            <person name="Yan W."/>
            <person name="Fan B."/>
            <person name="Jiang Y."/>
            <person name="Adhikari A."/>
            <person name="Zheng C.-J."/>
            <person name="Schuster L."/>
            <person name="Cowan T.M."/>
            <person name="Smanski M.J."/>
            <person name="Chevrette M.G."/>
            <person name="De Carvalho L.P.S."/>
            <person name="Shen B."/>
        </authorList>
    </citation>
    <scope>NUCLEOTIDE SEQUENCE [LARGE SCALE GENOMIC DNA]</scope>
    <source>
        <strain evidence="6 7">NPDC050545</strain>
    </source>
</reference>
<evidence type="ECO:0000313" key="6">
    <source>
        <dbReference type="EMBL" id="MFI6501761.1"/>
    </source>
</evidence>
<evidence type="ECO:0000259" key="5">
    <source>
        <dbReference type="Pfam" id="PF17763"/>
    </source>
</evidence>
<dbReference type="InterPro" id="IPR036152">
    <property type="entry name" value="Asp/glu_Ase-like_sf"/>
</dbReference>
<evidence type="ECO:0000313" key="7">
    <source>
        <dbReference type="Proteomes" id="UP001612741"/>
    </source>
</evidence>
<dbReference type="Pfam" id="PF00710">
    <property type="entry name" value="Asparaginase"/>
    <property type="match status" value="1"/>
</dbReference>
<accession>A0ABW7Z1B7</accession>
<name>A0ABW7Z1B7_9ACTN</name>
<keyword evidence="7" id="KW-1185">Reference proteome</keyword>
<gene>
    <name evidence="6" type="ORF">ACIBG2_30580</name>
</gene>
<dbReference type="SMART" id="SM00870">
    <property type="entry name" value="Asparaginase"/>
    <property type="match status" value="1"/>
</dbReference>
<keyword evidence="2" id="KW-0378">Hydrolase</keyword>
<dbReference type="InterPro" id="IPR040919">
    <property type="entry name" value="Asparaginase_C"/>
</dbReference>
<dbReference type="InterPro" id="IPR027473">
    <property type="entry name" value="L-asparaginase_C"/>
</dbReference>
<dbReference type="PROSITE" id="PS51732">
    <property type="entry name" value="ASN_GLN_ASE_3"/>
    <property type="match status" value="1"/>
</dbReference>
<comment type="similarity">
    <text evidence="1">Belongs to the asparaginase 1 family.</text>
</comment>
<dbReference type="InterPro" id="IPR037152">
    <property type="entry name" value="L-asparaginase_N_sf"/>
</dbReference>
<dbReference type="CDD" id="cd08964">
    <property type="entry name" value="L-asparaginase_II"/>
    <property type="match status" value="1"/>
</dbReference>
<dbReference type="InterPro" id="IPR004550">
    <property type="entry name" value="AsnASE_II"/>
</dbReference>
<dbReference type="Proteomes" id="UP001612741">
    <property type="component" value="Unassembled WGS sequence"/>
</dbReference>
<comment type="caution">
    <text evidence="6">The sequence shown here is derived from an EMBL/GenBank/DDBJ whole genome shotgun (WGS) entry which is preliminary data.</text>
</comment>
<protein>
    <submittedName>
        <fullName evidence="6">Asparaginase</fullName>
    </submittedName>
</protein>
<dbReference type="PIRSF" id="PIRSF500176">
    <property type="entry name" value="L_ASNase"/>
    <property type="match status" value="1"/>
</dbReference>
<dbReference type="InterPro" id="IPR027474">
    <property type="entry name" value="L-asparaginase_N"/>
</dbReference>
<dbReference type="EMBL" id="JBITGY010000008">
    <property type="protein sequence ID" value="MFI6501761.1"/>
    <property type="molecule type" value="Genomic_DNA"/>
</dbReference>
<dbReference type="PANTHER" id="PTHR11707:SF28">
    <property type="entry name" value="60 KDA LYSOPHOSPHOLIPASE"/>
    <property type="match status" value="1"/>
</dbReference>
<dbReference type="Gene3D" id="3.40.50.1170">
    <property type="entry name" value="L-asparaginase, N-terminal domain"/>
    <property type="match status" value="1"/>
</dbReference>
<dbReference type="Gene3D" id="3.40.50.40">
    <property type="match status" value="1"/>
</dbReference>